<dbReference type="AlphaFoldDB" id="A0A4S8LII6"/>
<dbReference type="Proteomes" id="UP000297245">
    <property type="component" value="Unassembled WGS sequence"/>
</dbReference>
<feature type="non-terminal residue" evidence="2">
    <location>
        <position position="1"/>
    </location>
</feature>
<keyword evidence="3" id="KW-1185">Reference proteome</keyword>
<protein>
    <submittedName>
        <fullName evidence="2">Uncharacterized protein</fullName>
    </submittedName>
</protein>
<reference evidence="2 3" key="1">
    <citation type="journal article" date="2019" name="Nat. Ecol. Evol.">
        <title>Megaphylogeny resolves global patterns of mushroom evolution.</title>
        <authorList>
            <person name="Varga T."/>
            <person name="Krizsan K."/>
            <person name="Foldi C."/>
            <person name="Dima B."/>
            <person name="Sanchez-Garcia M."/>
            <person name="Sanchez-Ramirez S."/>
            <person name="Szollosi G.J."/>
            <person name="Szarkandi J.G."/>
            <person name="Papp V."/>
            <person name="Albert L."/>
            <person name="Andreopoulos W."/>
            <person name="Angelini C."/>
            <person name="Antonin V."/>
            <person name="Barry K.W."/>
            <person name="Bougher N.L."/>
            <person name="Buchanan P."/>
            <person name="Buyck B."/>
            <person name="Bense V."/>
            <person name="Catcheside P."/>
            <person name="Chovatia M."/>
            <person name="Cooper J."/>
            <person name="Damon W."/>
            <person name="Desjardin D."/>
            <person name="Finy P."/>
            <person name="Geml J."/>
            <person name="Haridas S."/>
            <person name="Hughes K."/>
            <person name="Justo A."/>
            <person name="Karasinski D."/>
            <person name="Kautmanova I."/>
            <person name="Kiss B."/>
            <person name="Kocsube S."/>
            <person name="Kotiranta H."/>
            <person name="LaButti K.M."/>
            <person name="Lechner B.E."/>
            <person name="Liimatainen K."/>
            <person name="Lipzen A."/>
            <person name="Lukacs Z."/>
            <person name="Mihaltcheva S."/>
            <person name="Morgado L.N."/>
            <person name="Niskanen T."/>
            <person name="Noordeloos M.E."/>
            <person name="Ohm R.A."/>
            <person name="Ortiz-Santana B."/>
            <person name="Ovrebo C."/>
            <person name="Racz N."/>
            <person name="Riley R."/>
            <person name="Savchenko A."/>
            <person name="Shiryaev A."/>
            <person name="Soop K."/>
            <person name="Spirin V."/>
            <person name="Szebenyi C."/>
            <person name="Tomsovsky M."/>
            <person name="Tulloss R.E."/>
            <person name="Uehling J."/>
            <person name="Grigoriev I.V."/>
            <person name="Vagvolgyi C."/>
            <person name="Papp T."/>
            <person name="Martin F.M."/>
            <person name="Miettinen O."/>
            <person name="Hibbett D.S."/>
            <person name="Nagy L.G."/>
        </authorList>
    </citation>
    <scope>NUCLEOTIDE SEQUENCE [LARGE SCALE GENOMIC DNA]</scope>
    <source>
        <strain evidence="2 3">CBS 962.96</strain>
    </source>
</reference>
<evidence type="ECO:0000313" key="1">
    <source>
        <dbReference type="EMBL" id="THU79052.1"/>
    </source>
</evidence>
<evidence type="ECO:0000313" key="3">
    <source>
        <dbReference type="Proteomes" id="UP000297245"/>
    </source>
</evidence>
<dbReference type="OrthoDB" id="2962022at2759"/>
<gene>
    <name evidence="2" type="ORF">K435DRAFT_578050</name>
    <name evidence="1" type="ORF">K435DRAFT_625538</name>
</gene>
<sequence>GIIWDSNNWSCPYDAIFTILFNVWQEDPSKWSLILMNLTTLLSELITYFDLFIECQQTLEQSRDIIREKLHNLDPDSFPYGPLG</sequence>
<name>A0A4S8LII6_DENBC</name>
<feature type="non-terminal residue" evidence="2">
    <location>
        <position position="84"/>
    </location>
</feature>
<evidence type="ECO:0000313" key="2">
    <source>
        <dbReference type="EMBL" id="THU88700.1"/>
    </source>
</evidence>
<proteinExistence type="predicted"/>
<dbReference type="EMBL" id="ML180087">
    <property type="protein sequence ID" value="THU79052.1"/>
    <property type="molecule type" value="Genomic_DNA"/>
</dbReference>
<organism evidence="2 3">
    <name type="scientific">Dendrothele bispora (strain CBS 962.96)</name>
    <dbReference type="NCBI Taxonomy" id="1314807"/>
    <lineage>
        <taxon>Eukaryota</taxon>
        <taxon>Fungi</taxon>
        <taxon>Dikarya</taxon>
        <taxon>Basidiomycota</taxon>
        <taxon>Agaricomycotina</taxon>
        <taxon>Agaricomycetes</taxon>
        <taxon>Agaricomycetidae</taxon>
        <taxon>Agaricales</taxon>
        <taxon>Agaricales incertae sedis</taxon>
        <taxon>Dendrothele</taxon>
    </lineage>
</organism>
<accession>A0A4S8LII6</accession>
<dbReference type="EMBL" id="ML179399">
    <property type="protein sequence ID" value="THU88700.1"/>
    <property type="molecule type" value="Genomic_DNA"/>
</dbReference>